<dbReference type="Proteomes" id="UP001151760">
    <property type="component" value="Unassembled WGS sequence"/>
</dbReference>
<sequence length="100" mass="11678">MFLFDELRGLVVNDVVTQLKVLTSFLEEGEVHIVGWFFSLGVVMLLFVPLCGQAKLLAVRYRVKVCWNSKRGPEFTWEREEFMKSKYPQLFVDRANESTN</sequence>
<dbReference type="EMBL" id="BQNB010018389">
    <property type="protein sequence ID" value="GJT73855.1"/>
    <property type="molecule type" value="Genomic_DNA"/>
</dbReference>
<name>A0ABQ5GEF2_9ASTR</name>
<accession>A0ABQ5GEF2</accession>
<keyword evidence="3" id="KW-1185">Reference proteome</keyword>
<evidence type="ECO:0000313" key="3">
    <source>
        <dbReference type="Proteomes" id="UP001151760"/>
    </source>
</evidence>
<gene>
    <name evidence="2" type="ORF">Tco_1033141</name>
</gene>
<reference evidence="2" key="2">
    <citation type="submission" date="2022-01" db="EMBL/GenBank/DDBJ databases">
        <authorList>
            <person name="Yamashiro T."/>
            <person name="Shiraishi A."/>
            <person name="Satake H."/>
            <person name="Nakayama K."/>
        </authorList>
    </citation>
    <scope>NUCLEOTIDE SEQUENCE</scope>
</reference>
<protein>
    <submittedName>
        <fullName evidence="2">Uncharacterized protein</fullName>
    </submittedName>
</protein>
<keyword evidence="1" id="KW-0472">Membrane</keyword>
<evidence type="ECO:0000313" key="2">
    <source>
        <dbReference type="EMBL" id="GJT73855.1"/>
    </source>
</evidence>
<proteinExistence type="predicted"/>
<reference evidence="2" key="1">
    <citation type="journal article" date="2022" name="Int. J. Mol. Sci.">
        <title>Draft Genome of Tanacetum Coccineum: Genomic Comparison of Closely Related Tanacetum-Family Plants.</title>
        <authorList>
            <person name="Yamashiro T."/>
            <person name="Shiraishi A."/>
            <person name="Nakayama K."/>
            <person name="Satake H."/>
        </authorList>
    </citation>
    <scope>NUCLEOTIDE SEQUENCE</scope>
</reference>
<organism evidence="2 3">
    <name type="scientific">Tanacetum coccineum</name>
    <dbReference type="NCBI Taxonomy" id="301880"/>
    <lineage>
        <taxon>Eukaryota</taxon>
        <taxon>Viridiplantae</taxon>
        <taxon>Streptophyta</taxon>
        <taxon>Embryophyta</taxon>
        <taxon>Tracheophyta</taxon>
        <taxon>Spermatophyta</taxon>
        <taxon>Magnoliopsida</taxon>
        <taxon>eudicotyledons</taxon>
        <taxon>Gunneridae</taxon>
        <taxon>Pentapetalae</taxon>
        <taxon>asterids</taxon>
        <taxon>campanulids</taxon>
        <taxon>Asterales</taxon>
        <taxon>Asteraceae</taxon>
        <taxon>Asteroideae</taxon>
        <taxon>Anthemideae</taxon>
        <taxon>Anthemidinae</taxon>
        <taxon>Tanacetum</taxon>
    </lineage>
</organism>
<comment type="caution">
    <text evidence="2">The sequence shown here is derived from an EMBL/GenBank/DDBJ whole genome shotgun (WGS) entry which is preliminary data.</text>
</comment>
<keyword evidence="1" id="KW-1133">Transmembrane helix</keyword>
<evidence type="ECO:0000256" key="1">
    <source>
        <dbReference type="SAM" id="Phobius"/>
    </source>
</evidence>
<keyword evidence="1" id="KW-0812">Transmembrane</keyword>
<feature type="transmembrane region" description="Helical" evidence="1">
    <location>
        <begin position="33"/>
        <end position="52"/>
    </location>
</feature>